<comment type="caution">
    <text evidence="2">The sequence shown here is derived from an EMBL/GenBank/DDBJ whole genome shotgun (WGS) entry which is preliminary data.</text>
</comment>
<dbReference type="AlphaFoldDB" id="A0A5C6BZR8"/>
<accession>A0A5C6BZR8</accession>
<evidence type="ECO:0000313" key="3">
    <source>
        <dbReference type="Proteomes" id="UP000316304"/>
    </source>
</evidence>
<dbReference type="EMBL" id="SJPT01000012">
    <property type="protein sequence ID" value="TWU17425.1"/>
    <property type="molecule type" value="Genomic_DNA"/>
</dbReference>
<name>A0A5C6BZR8_9BACT</name>
<sequence length="73" mass="7921">MNGKAVGAAAPQAAWPRSRRSPCTGGTCAREFTLNQGRVEKSRASRITGRIEARAHRSTARLHRYSPEVGMPS</sequence>
<dbReference type="Proteomes" id="UP000316304">
    <property type="component" value="Unassembled WGS sequence"/>
</dbReference>
<proteinExistence type="predicted"/>
<keyword evidence="3" id="KW-1185">Reference proteome</keyword>
<evidence type="ECO:0000313" key="2">
    <source>
        <dbReference type="EMBL" id="TWU17425.1"/>
    </source>
</evidence>
<evidence type="ECO:0000256" key="1">
    <source>
        <dbReference type="SAM" id="MobiDB-lite"/>
    </source>
</evidence>
<protein>
    <submittedName>
        <fullName evidence="2">Uncharacterized protein</fullName>
    </submittedName>
</protein>
<reference evidence="2 3" key="1">
    <citation type="submission" date="2019-02" db="EMBL/GenBank/DDBJ databases">
        <title>Deep-cultivation of Planctomycetes and their phenomic and genomic characterization uncovers novel biology.</title>
        <authorList>
            <person name="Wiegand S."/>
            <person name="Jogler M."/>
            <person name="Boedeker C."/>
            <person name="Pinto D."/>
            <person name="Vollmers J."/>
            <person name="Rivas-Marin E."/>
            <person name="Kohn T."/>
            <person name="Peeters S.H."/>
            <person name="Heuer A."/>
            <person name="Rast P."/>
            <person name="Oberbeckmann S."/>
            <person name="Bunk B."/>
            <person name="Jeske O."/>
            <person name="Meyerdierks A."/>
            <person name="Storesund J.E."/>
            <person name="Kallscheuer N."/>
            <person name="Luecker S."/>
            <person name="Lage O.M."/>
            <person name="Pohl T."/>
            <person name="Merkel B.J."/>
            <person name="Hornburger P."/>
            <person name="Mueller R.-W."/>
            <person name="Bruemmer F."/>
            <person name="Labrenz M."/>
            <person name="Spormann A.M."/>
            <person name="Op Den Camp H."/>
            <person name="Overmann J."/>
            <person name="Amann R."/>
            <person name="Jetten M.S.M."/>
            <person name="Mascher T."/>
            <person name="Medema M.H."/>
            <person name="Devos D.P."/>
            <person name="Kaster A.-K."/>
            <person name="Ovreas L."/>
            <person name="Rohde M."/>
            <person name="Galperin M.Y."/>
            <person name="Jogler C."/>
        </authorList>
    </citation>
    <scope>NUCLEOTIDE SEQUENCE [LARGE SCALE GENOMIC DNA]</scope>
    <source>
        <strain evidence="2 3">Pla52o</strain>
    </source>
</reference>
<feature type="region of interest" description="Disordered" evidence="1">
    <location>
        <begin position="1"/>
        <end position="24"/>
    </location>
</feature>
<organism evidence="2 3">
    <name type="scientific">Novipirellula galeiformis</name>
    <dbReference type="NCBI Taxonomy" id="2528004"/>
    <lineage>
        <taxon>Bacteria</taxon>
        <taxon>Pseudomonadati</taxon>
        <taxon>Planctomycetota</taxon>
        <taxon>Planctomycetia</taxon>
        <taxon>Pirellulales</taxon>
        <taxon>Pirellulaceae</taxon>
        <taxon>Novipirellula</taxon>
    </lineage>
</organism>
<gene>
    <name evidence="2" type="ORF">Pla52o_52290</name>
</gene>